<keyword evidence="1" id="KW-1133">Transmembrane helix</keyword>
<dbReference type="EMBL" id="JACOON010000007">
    <property type="protein sequence ID" value="MBC5649276.1"/>
    <property type="molecule type" value="Genomic_DNA"/>
</dbReference>
<comment type="caution">
    <text evidence="2">The sequence shown here is derived from an EMBL/GenBank/DDBJ whole genome shotgun (WGS) entry which is preliminary data.</text>
</comment>
<evidence type="ECO:0000313" key="2">
    <source>
        <dbReference type="EMBL" id="MBC5649276.1"/>
    </source>
</evidence>
<keyword evidence="1" id="KW-0812">Transmembrane</keyword>
<accession>A0ABR7EHL8</accession>
<dbReference type="RefSeq" id="WP_186858716.1">
    <property type="nucleotide sequence ID" value="NZ_JACOON010000007.1"/>
</dbReference>
<gene>
    <name evidence="2" type="ORF">H8S18_13090</name>
</gene>
<sequence>MMAMLQVLLAAVLVAVAVHFVLYAGKNERVPAIDAYQDFTVRYPRVFLWLAVVFFCFLSCVLLFLLVWHKLDWISIVLLAVLAACGVYVLLLALVWRIKVFEEYIVTYSVFGVKKQVYYKDIKRAVVTKKLFFIETALKKYRFSANVIYREELLIRLRENHVDIERYL</sequence>
<organism evidence="2 3">
    <name type="scientific">Christensenella tenuis</name>
    <dbReference type="NCBI Taxonomy" id="2763033"/>
    <lineage>
        <taxon>Bacteria</taxon>
        <taxon>Bacillati</taxon>
        <taxon>Bacillota</taxon>
        <taxon>Clostridia</taxon>
        <taxon>Christensenellales</taxon>
        <taxon>Christensenellaceae</taxon>
        <taxon>Christensenella</taxon>
    </lineage>
</organism>
<proteinExistence type="predicted"/>
<feature type="transmembrane region" description="Helical" evidence="1">
    <location>
        <begin position="6"/>
        <end position="25"/>
    </location>
</feature>
<feature type="transmembrane region" description="Helical" evidence="1">
    <location>
        <begin position="46"/>
        <end position="67"/>
    </location>
</feature>
<keyword evidence="1" id="KW-0472">Membrane</keyword>
<dbReference type="Proteomes" id="UP000606889">
    <property type="component" value="Unassembled WGS sequence"/>
</dbReference>
<keyword evidence="3" id="KW-1185">Reference proteome</keyword>
<dbReference type="InterPro" id="IPR046690">
    <property type="entry name" value="DUF6560"/>
</dbReference>
<dbReference type="Pfam" id="PF20197">
    <property type="entry name" value="DUF6560"/>
    <property type="match status" value="1"/>
</dbReference>
<name>A0ABR7EHL8_9FIRM</name>
<feature type="transmembrane region" description="Helical" evidence="1">
    <location>
        <begin position="73"/>
        <end position="96"/>
    </location>
</feature>
<evidence type="ECO:0000256" key="1">
    <source>
        <dbReference type="SAM" id="Phobius"/>
    </source>
</evidence>
<evidence type="ECO:0000313" key="3">
    <source>
        <dbReference type="Proteomes" id="UP000606889"/>
    </source>
</evidence>
<protein>
    <submittedName>
        <fullName evidence="2">Uncharacterized protein</fullName>
    </submittedName>
</protein>
<reference evidence="2 3" key="1">
    <citation type="submission" date="2020-08" db="EMBL/GenBank/DDBJ databases">
        <title>Genome public.</title>
        <authorList>
            <person name="Liu C."/>
            <person name="Sun Q."/>
        </authorList>
    </citation>
    <scope>NUCLEOTIDE SEQUENCE [LARGE SCALE GENOMIC DNA]</scope>
    <source>
        <strain evidence="2 3">NSJ-35</strain>
    </source>
</reference>